<sequence length="155" mass="17452">MGCLLAKLCNPSAPDSSVRYFWPVSGAIIDASTSIAKTERRPSGVLYVYNGCLIYQSRRCTCTKSTETIEFNICDIKHVNHYNQFTSHVTEDSFPANIVDVIVQNGDNSIHIAFSTRHAEEISRELNEICLKHRQKPKIFQFNSVDVDGVEIDLP</sequence>
<name>A0A1I7YN30_9BILA</name>
<dbReference type="AlphaFoldDB" id="A0A1I7YN30"/>
<keyword evidence="1" id="KW-1185">Reference proteome</keyword>
<proteinExistence type="predicted"/>
<evidence type="ECO:0000313" key="1">
    <source>
        <dbReference type="Proteomes" id="UP000095287"/>
    </source>
</evidence>
<reference evidence="2" key="1">
    <citation type="submission" date="2016-11" db="UniProtKB">
        <authorList>
            <consortium name="WormBaseParasite"/>
        </authorList>
    </citation>
    <scope>IDENTIFICATION</scope>
</reference>
<accession>A0A1I7YN30</accession>
<protein>
    <submittedName>
        <fullName evidence="2">Uncharacterized protein</fullName>
    </submittedName>
</protein>
<organism evidence="1 2">
    <name type="scientific">Steinernema glaseri</name>
    <dbReference type="NCBI Taxonomy" id="37863"/>
    <lineage>
        <taxon>Eukaryota</taxon>
        <taxon>Metazoa</taxon>
        <taxon>Ecdysozoa</taxon>
        <taxon>Nematoda</taxon>
        <taxon>Chromadorea</taxon>
        <taxon>Rhabditida</taxon>
        <taxon>Tylenchina</taxon>
        <taxon>Panagrolaimomorpha</taxon>
        <taxon>Strongyloidoidea</taxon>
        <taxon>Steinernematidae</taxon>
        <taxon>Steinernema</taxon>
    </lineage>
</organism>
<dbReference type="WBParaSite" id="L893_g18084.t1">
    <property type="protein sequence ID" value="L893_g18084.t1"/>
    <property type="gene ID" value="L893_g18084"/>
</dbReference>
<evidence type="ECO:0000313" key="2">
    <source>
        <dbReference type="WBParaSite" id="L893_g18084.t1"/>
    </source>
</evidence>
<dbReference type="Proteomes" id="UP000095287">
    <property type="component" value="Unplaced"/>
</dbReference>